<dbReference type="Gene3D" id="2.40.50.140">
    <property type="entry name" value="Nucleic acid-binding proteins"/>
    <property type="match status" value="1"/>
</dbReference>
<feature type="compositionally biased region" description="Acidic residues" evidence="12">
    <location>
        <begin position="15"/>
        <end position="26"/>
    </location>
</feature>
<feature type="binding site" evidence="11">
    <location>
        <position position="430"/>
    </location>
    <ligand>
        <name>Zn(2+)</name>
        <dbReference type="ChEBI" id="CHEBI:29105"/>
    </ligand>
</feature>
<dbReference type="InterPro" id="IPR036420">
    <property type="entry name" value="BRCT_dom_sf"/>
</dbReference>
<dbReference type="Gene3D" id="3.30.470.30">
    <property type="entry name" value="DNA ligase/mRNA capping enzyme"/>
    <property type="match status" value="1"/>
</dbReference>
<dbReference type="NCBIfam" id="NF010931">
    <property type="entry name" value="PRK14351.1"/>
    <property type="match status" value="1"/>
</dbReference>
<dbReference type="SMART" id="SM00532">
    <property type="entry name" value="LIGANc"/>
    <property type="match status" value="1"/>
</dbReference>
<evidence type="ECO:0000256" key="10">
    <source>
        <dbReference type="ARBA" id="ARBA00034005"/>
    </source>
</evidence>
<proteinExistence type="inferred from homology"/>
<keyword evidence="9 11" id="KW-0234">DNA repair</keyword>
<comment type="catalytic activity">
    <reaction evidence="10 11">
        <text>NAD(+) + (deoxyribonucleotide)n-3'-hydroxyl + 5'-phospho-(deoxyribonucleotide)m = (deoxyribonucleotide)n+m + AMP + beta-nicotinamide D-nucleotide.</text>
        <dbReference type="EC" id="6.5.1.2"/>
    </reaction>
</comment>
<dbReference type="Pfam" id="PF12826">
    <property type="entry name" value="HHH_2"/>
    <property type="match status" value="1"/>
</dbReference>
<feature type="active site" description="N6-AMP-lysine intermediate" evidence="11">
    <location>
        <position position="143"/>
    </location>
</feature>
<dbReference type="FunFam" id="1.10.150.20:FF:000007">
    <property type="entry name" value="DNA ligase"/>
    <property type="match status" value="1"/>
</dbReference>
<dbReference type="SUPFAM" id="SSF47781">
    <property type="entry name" value="RuvA domain 2-like"/>
    <property type="match status" value="1"/>
</dbReference>
<dbReference type="Gene3D" id="6.20.10.30">
    <property type="match status" value="1"/>
</dbReference>
<dbReference type="InterPro" id="IPR012340">
    <property type="entry name" value="NA-bd_OB-fold"/>
</dbReference>
<dbReference type="AlphaFoldDB" id="A0AAE3LET4"/>
<dbReference type="InterPro" id="IPR041663">
    <property type="entry name" value="DisA/LigA_HHH"/>
</dbReference>
<feature type="region of interest" description="Disordered" evidence="12">
    <location>
        <begin position="1"/>
        <end position="32"/>
    </location>
</feature>
<dbReference type="NCBIfam" id="TIGR00575">
    <property type="entry name" value="dnlj"/>
    <property type="match status" value="1"/>
</dbReference>
<evidence type="ECO:0000256" key="3">
    <source>
        <dbReference type="ARBA" id="ARBA00022705"/>
    </source>
</evidence>
<dbReference type="SUPFAM" id="SSF56091">
    <property type="entry name" value="DNA ligase/mRNA capping enzyme, catalytic domain"/>
    <property type="match status" value="1"/>
</dbReference>
<feature type="binding site" evidence="11">
    <location>
        <position position="452"/>
    </location>
    <ligand>
        <name>Zn(2+)</name>
        <dbReference type="ChEBI" id="CHEBI:29105"/>
    </ligand>
</feature>
<evidence type="ECO:0000313" key="15">
    <source>
        <dbReference type="EMBL" id="MCU4726450.1"/>
    </source>
</evidence>
<evidence type="ECO:0000313" key="17">
    <source>
        <dbReference type="Proteomes" id="UP001209746"/>
    </source>
</evidence>
<evidence type="ECO:0000256" key="8">
    <source>
        <dbReference type="ARBA" id="ARBA00023027"/>
    </source>
</evidence>
<feature type="binding site" evidence="11">
    <location>
        <position position="141"/>
    </location>
    <ligand>
        <name>NAD(+)</name>
        <dbReference type="ChEBI" id="CHEBI:57540"/>
    </ligand>
</feature>
<dbReference type="InterPro" id="IPR013839">
    <property type="entry name" value="DNAligase_adenylation"/>
</dbReference>
<dbReference type="Pfam" id="PF01653">
    <property type="entry name" value="DNA_ligase_aden"/>
    <property type="match status" value="1"/>
</dbReference>
<protein>
    <recommendedName>
        <fullName evidence="11">DNA ligase</fullName>
        <ecNumber evidence="11">6.5.1.2</ecNumber>
    </recommendedName>
    <alternativeName>
        <fullName evidence="11">Polydeoxyribonucleotide synthase [NAD(+)]</fullName>
    </alternativeName>
</protein>
<dbReference type="InterPro" id="IPR003583">
    <property type="entry name" value="Hlx-hairpin-Hlx_DNA-bd_motif"/>
</dbReference>
<dbReference type="GO" id="GO:0006281">
    <property type="term" value="P:DNA repair"/>
    <property type="evidence" value="ECO:0007669"/>
    <property type="project" value="UniProtKB-KW"/>
</dbReference>
<dbReference type="Gene3D" id="3.40.50.10190">
    <property type="entry name" value="BRCT domain"/>
    <property type="match status" value="1"/>
</dbReference>
<dbReference type="FunFam" id="3.30.470.30:FF:000001">
    <property type="entry name" value="DNA ligase"/>
    <property type="match status" value="1"/>
</dbReference>
<evidence type="ECO:0000256" key="7">
    <source>
        <dbReference type="ARBA" id="ARBA00022842"/>
    </source>
</evidence>
<evidence type="ECO:0000256" key="11">
    <source>
        <dbReference type="HAMAP-Rule" id="MF_01588"/>
    </source>
</evidence>
<keyword evidence="4 11" id="KW-0479">Metal-binding</keyword>
<feature type="binding site" evidence="11">
    <location>
        <begin position="106"/>
        <end position="107"/>
    </location>
    <ligand>
        <name>NAD(+)</name>
        <dbReference type="ChEBI" id="CHEBI:57540"/>
    </ligand>
</feature>
<keyword evidence="5 11" id="KW-0227">DNA damage</keyword>
<evidence type="ECO:0000313" key="14">
    <source>
        <dbReference type="EMBL" id="MCU4718437.1"/>
    </source>
</evidence>
<dbReference type="PANTHER" id="PTHR23389">
    <property type="entry name" value="CHROMOSOME TRANSMISSION FIDELITY FACTOR 18"/>
    <property type="match status" value="1"/>
</dbReference>
<organism evidence="15 17">
    <name type="scientific">Halapricum hydrolyticum</name>
    <dbReference type="NCBI Taxonomy" id="2979991"/>
    <lineage>
        <taxon>Archaea</taxon>
        <taxon>Methanobacteriati</taxon>
        <taxon>Methanobacteriota</taxon>
        <taxon>Stenosarchaea group</taxon>
        <taxon>Halobacteria</taxon>
        <taxon>Halobacteriales</taxon>
        <taxon>Haloarculaceae</taxon>
        <taxon>Halapricum</taxon>
    </lineage>
</organism>
<comment type="similarity">
    <text evidence="11">Belongs to the NAD-dependent DNA ligase family. LigA subfamily.</text>
</comment>
<evidence type="ECO:0000256" key="2">
    <source>
        <dbReference type="ARBA" id="ARBA00022598"/>
    </source>
</evidence>
<dbReference type="SMART" id="SM00278">
    <property type="entry name" value="HhH1"/>
    <property type="match status" value="4"/>
</dbReference>
<dbReference type="FunFam" id="2.40.50.140:FF:000012">
    <property type="entry name" value="DNA ligase"/>
    <property type="match status" value="1"/>
</dbReference>
<evidence type="ECO:0000256" key="6">
    <source>
        <dbReference type="ARBA" id="ARBA00022833"/>
    </source>
</evidence>
<dbReference type="PIRSF" id="PIRSF001604">
    <property type="entry name" value="LigA"/>
    <property type="match status" value="1"/>
</dbReference>
<dbReference type="PROSITE" id="PS50172">
    <property type="entry name" value="BRCT"/>
    <property type="match status" value="1"/>
</dbReference>
<evidence type="ECO:0000256" key="12">
    <source>
        <dbReference type="SAM" id="MobiDB-lite"/>
    </source>
</evidence>
<dbReference type="GO" id="GO:0003911">
    <property type="term" value="F:DNA ligase (NAD+) activity"/>
    <property type="evidence" value="ECO:0007669"/>
    <property type="project" value="UniProtKB-UniRule"/>
</dbReference>
<feature type="domain" description="BRCT" evidence="13">
    <location>
        <begin position="612"/>
        <end position="695"/>
    </location>
</feature>
<dbReference type="InterPro" id="IPR013840">
    <property type="entry name" value="DNAligase_N"/>
</dbReference>
<dbReference type="InterPro" id="IPR004150">
    <property type="entry name" value="NAD_DNA_ligase_OB"/>
</dbReference>
<comment type="function">
    <text evidence="1 11">DNA ligase that catalyzes the formation of phosphodiester linkages between 5'-phosphoryl and 3'-hydroxyl groups in double-stranded DNA using NAD as a coenzyme and as the energy source for the reaction. It is essential for DNA replication and repair of damaged DNA.</text>
</comment>
<dbReference type="EMBL" id="JAOPKC010000010">
    <property type="protein sequence ID" value="MCU4718437.1"/>
    <property type="molecule type" value="Genomic_DNA"/>
</dbReference>
<keyword evidence="16" id="KW-1185">Reference proteome</keyword>
<feature type="binding site" evidence="11">
    <location>
        <position position="339"/>
    </location>
    <ligand>
        <name>NAD(+)</name>
        <dbReference type="ChEBI" id="CHEBI:57540"/>
    </ligand>
</feature>
<dbReference type="InterPro" id="IPR001357">
    <property type="entry name" value="BRCT_dom"/>
</dbReference>
<dbReference type="InterPro" id="IPR001679">
    <property type="entry name" value="DNA_ligase"/>
</dbReference>
<keyword evidence="8 11" id="KW-0520">NAD</keyword>
<sequence length="695" mass="76433">MPDAEPPDNPYVEEPPTDFESVEDLDPERAREQAADLREAIRYHDYRYYVDNDPVVGDRTYDALFARLRDLEDAFDLETGDSPTQRVGGEPLDELATVEHVAPMRSIEQSGDAEDVRAFDERVRRELADAGYDRSVEYHCEPKFDGLSIEVVYEDGVYQRAATRGDGEEGDDVTENVRTIGAVPERLRGDYPDNLAVRGEVYMPRDAFNEYNRERVERGDEPFANPRNAAAGSLRQLDPSITAERPLSIFFFGVLDASVTFDSQSELCERFPEWGLRVSGEVELVGDIEAAIEYRDRLLEARDDLDYEIDGTVVKVDDRAACELLGSTSRAPRWAFAYKFPARKETTRIRDVVVQVGRTGRLTPVALLDPAEVGGVTVSRATLHNPAEIDRLGVDVGDEVRIQRAGDVIPQVVEVTDKRADGTFSFPDECPVCGSPVERDGPMAFCPGGFTCEAQLERAIVHYASRDGLDIEGLGEASVEQLLDAGLVESLPDLYELDADALADLDGWGRRSAENLVEELEASRRPPLADFLAALSIPDVGSTTAAGLAREFGTFEALREIAEAGDAERLQAVDDVGPEVADSIVTFFGRDRTQETLDRLLEHVSPQEADTAGGDELDGLTFVFTGTLADYTRSEAQDLVETHGGNATSSVSGNTDYLVVGDSPGQRKRDDADAEGVPIIDEEAFEELLGERDVL</sequence>
<dbReference type="Gene3D" id="1.10.287.610">
    <property type="entry name" value="Helix hairpin bin"/>
    <property type="match status" value="1"/>
</dbReference>
<dbReference type="GO" id="GO:0006260">
    <property type="term" value="P:DNA replication"/>
    <property type="evidence" value="ECO:0007669"/>
    <property type="project" value="UniProtKB-KW"/>
</dbReference>
<dbReference type="Pfam" id="PF14520">
    <property type="entry name" value="HHH_5"/>
    <property type="match status" value="1"/>
</dbReference>
<name>A0AAE3LET4_9EURY</name>
<comment type="caution">
    <text evidence="15">The sequence shown here is derived from an EMBL/GenBank/DDBJ whole genome shotgun (WGS) entry which is preliminary data.</text>
</comment>
<keyword evidence="6 11" id="KW-0862">Zinc</keyword>
<dbReference type="EC" id="6.5.1.2" evidence="11"/>
<reference evidence="15" key="1">
    <citation type="submission" date="2023-02" db="EMBL/GenBank/DDBJ databases">
        <title>Enrichment on poylsaccharides allowed isolation of novel metabolic and taxonomic groups of Haloarchaea.</title>
        <authorList>
            <person name="Sorokin D.Y."/>
            <person name="Elcheninov A.G."/>
            <person name="Khizhniak T.V."/>
            <person name="Kolganova T.V."/>
            <person name="Kublanov I.V."/>
        </authorList>
    </citation>
    <scope>NUCLEOTIDE SEQUENCE</scope>
    <source>
        <strain evidence="14 16">HArc-curdl5-1</strain>
        <strain evidence="15">HArc-curdl7</strain>
    </source>
</reference>
<keyword evidence="3 11" id="KW-0235">DNA replication</keyword>
<dbReference type="NCBIfam" id="NF005932">
    <property type="entry name" value="PRK07956.1"/>
    <property type="match status" value="1"/>
</dbReference>
<feature type="binding site" evidence="11">
    <location>
        <position position="164"/>
    </location>
    <ligand>
        <name>NAD(+)</name>
        <dbReference type="ChEBI" id="CHEBI:57540"/>
    </ligand>
</feature>
<dbReference type="CDD" id="cd17748">
    <property type="entry name" value="BRCT_DNA_ligase_like"/>
    <property type="match status" value="1"/>
</dbReference>
<feature type="binding site" evidence="11">
    <location>
        <begin position="58"/>
        <end position="62"/>
    </location>
    <ligand>
        <name>NAD(+)</name>
        <dbReference type="ChEBI" id="CHEBI:57540"/>
    </ligand>
</feature>
<keyword evidence="7 11" id="KW-0460">Magnesium</keyword>
<evidence type="ECO:0000259" key="13">
    <source>
        <dbReference type="PROSITE" id="PS50172"/>
    </source>
</evidence>
<dbReference type="HAMAP" id="MF_01588">
    <property type="entry name" value="DNA_ligase_A"/>
    <property type="match status" value="1"/>
</dbReference>
<comment type="cofactor">
    <cofactor evidence="11">
        <name>Mg(2+)</name>
        <dbReference type="ChEBI" id="CHEBI:18420"/>
    </cofactor>
    <cofactor evidence="11">
        <name>Mn(2+)</name>
        <dbReference type="ChEBI" id="CHEBI:29035"/>
    </cofactor>
</comment>
<dbReference type="GO" id="GO:0003677">
    <property type="term" value="F:DNA binding"/>
    <property type="evidence" value="ECO:0007669"/>
    <property type="project" value="InterPro"/>
</dbReference>
<feature type="binding site" evidence="11">
    <location>
        <position position="446"/>
    </location>
    <ligand>
        <name>Zn(2+)</name>
        <dbReference type="ChEBI" id="CHEBI:29105"/>
    </ligand>
</feature>
<evidence type="ECO:0000256" key="9">
    <source>
        <dbReference type="ARBA" id="ARBA00023204"/>
    </source>
</evidence>
<dbReference type="Proteomes" id="UP001208186">
    <property type="component" value="Unassembled WGS sequence"/>
</dbReference>
<gene>
    <name evidence="11 15" type="primary">ligA</name>
    <name evidence="15" type="ORF">OB914_05660</name>
    <name evidence="14" type="ORF">OB916_10230</name>
</gene>
<dbReference type="SUPFAM" id="SSF52113">
    <property type="entry name" value="BRCT domain"/>
    <property type="match status" value="1"/>
</dbReference>
<dbReference type="RefSeq" id="WP_315909189.1">
    <property type="nucleotide sequence ID" value="NZ_JAOPKC010000010.1"/>
</dbReference>
<feature type="binding site" evidence="11">
    <location>
        <position position="200"/>
    </location>
    <ligand>
        <name>NAD(+)</name>
        <dbReference type="ChEBI" id="CHEBI:57540"/>
    </ligand>
</feature>
<keyword evidence="11" id="KW-0464">Manganese</keyword>
<dbReference type="Pfam" id="PF03120">
    <property type="entry name" value="OB_DNA_ligase"/>
    <property type="match status" value="1"/>
</dbReference>
<dbReference type="SMART" id="SM00292">
    <property type="entry name" value="BRCT"/>
    <property type="match status" value="1"/>
</dbReference>
<feature type="binding site" evidence="11">
    <location>
        <position position="433"/>
    </location>
    <ligand>
        <name>Zn(2+)</name>
        <dbReference type="ChEBI" id="CHEBI:29105"/>
    </ligand>
</feature>
<dbReference type="CDD" id="cd00114">
    <property type="entry name" value="LIGANc"/>
    <property type="match status" value="1"/>
</dbReference>
<dbReference type="Pfam" id="PF00533">
    <property type="entry name" value="BRCT"/>
    <property type="match status" value="1"/>
</dbReference>
<accession>A0AAE3LET4</accession>
<dbReference type="SUPFAM" id="SSF50249">
    <property type="entry name" value="Nucleic acid-binding proteins"/>
    <property type="match status" value="1"/>
</dbReference>
<dbReference type="Gene3D" id="1.10.150.20">
    <property type="entry name" value="5' to 3' exonuclease, C-terminal subdomain"/>
    <property type="match status" value="2"/>
</dbReference>
<dbReference type="PANTHER" id="PTHR23389:SF9">
    <property type="entry name" value="DNA LIGASE"/>
    <property type="match status" value="1"/>
</dbReference>
<dbReference type="InterPro" id="IPR010994">
    <property type="entry name" value="RuvA_2-like"/>
</dbReference>
<evidence type="ECO:0000256" key="5">
    <source>
        <dbReference type="ARBA" id="ARBA00022763"/>
    </source>
</evidence>
<evidence type="ECO:0000256" key="1">
    <source>
        <dbReference type="ARBA" id="ARBA00004067"/>
    </source>
</evidence>
<dbReference type="Proteomes" id="UP001209746">
    <property type="component" value="Unassembled WGS sequence"/>
</dbReference>
<evidence type="ECO:0000313" key="16">
    <source>
        <dbReference type="Proteomes" id="UP001208186"/>
    </source>
</evidence>
<evidence type="ECO:0000256" key="4">
    <source>
        <dbReference type="ARBA" id="ARBA00022723"/>
    </source>
</evidence>
<feature type="binding site" evidence="11">
    <location>
        <position position="315"/>
    </location>
    <ligand>
        <name>NAD(+)</name>
        <dbReference type="ChEBI" id="CHEBI:57540"/>
    </ligand>
</feature>
<dbReference type="GO" id="GO:0046872">
    <property type="term" value="F:metal ion binding"/>
    <property type="evidence" value="ECO:0007669"/>
    <property type="project" value="UniProtKB-KW"/>
</dbReference>
<dbReference type="EMBL" id="JAOPKD010000003">
    <property type="protein sequence ID" value="MCU4726450.1"/>
    <property type="molecule type" value="Genomic_DNA"/>
</dbReference>
<keyword evidence="2 11" id="KW-0436">Ligase</keyword>